<keyword evidence="4" id="KW-1185">Reference proteome</keyword>
<evidence type="ECO:0000313" key="4">
    <source>
        <dbReference type="Proteomes" id="UP000077339"/>
    </source>
</evidence>
<dbReference type="GO" id="GO:0033922">
    <property type="term" value="F:peptidoglycan beta-N-acetylmuramidase activity"/>
    <property type="evidence" value="ECO:0007669"/>
    <property type="project" value="InterPro"/>
</dbReference>
<accession>A0A182C865</accession>
<dbReference type="PATRIC" id="fig|1453497.3.peg.37"/>
<dbReference type="InterPro" id="IPR008302">
    <property type="entry name" value="NamZ"/>
</dbReference>
<dbReference type="Proteomes" id="UP000077339">
    <property type="component" value="Unassembled WGS sequence"/>
</dbReference>
<evidence type="ECO:0000259" key="2">
    <source>
        <dbReference type="Pfam" id="PF20732"/>
    </source>
</evidence>
<dbReference type="Pfam" id="PF20732">
    <property type="entry name" value="NamZ_C"/>
    <property type="match status" value="1"/>
</dbReference>
<protein>
    <recommendedName>
        <fullName evidence="5">DUF1343 domain-containing protein</fullName>
    </recommendedName>
</protein>
<dbReference type="PANTHER" id="PTHR42915:SF1">
    <property type="entry name" value="PEPTIDOGLYCAN BETA-N-ACETYLMURAMIDASE NAMZ"/>
    <property type="match status" value="1"/>
</dbReference>
<feature type="domain" description="Peptidoglycan beta-N-acetylmuramidase NamZ C-terminal" evidence="2">
    <location>
        <begin position="225"/>
        <end position="384"/>
    </location>
</feature>
<dbReference type="InterPro" id="IPR048502">
    <property type="entry name" value="NamZ_N"/>
</dbReference>
<dbReference type="EMBL" id="JFHK01000001">
    <property type="protein sequence ID" value="OAA32524.1"/>
    <property type="molecule type" value="Genomic_DNA"/>
</dbReference>
<dbReference type="Gene3D" id="3.40.50.12170">
    <property type="entry name" value="Uncharacterised protein PF07075, DUF1343"/>
    <property type="match status" value="1"/>
</dbReference>
<dbReference type="Pfam" id="PF07075">
    <property type="entry name" value="NamZ_N"/>
    <property type="match status" value="1"/>
</dbReference>
<gene>
    <name evidence="3" type="ORF">AT15_00150</name>
</gene>
<dbReference type="STRING" id="1453497.AT15_00150"/>
<evidence type="ECO:0000313" key="3">
    <source>
        <dbReference type="EMBL" id="OAA32524.1"/>
    </source>
</evidence>
<organism evidence="3 4">
    <name type="scientific">Kosmotoga arenicorallina S304</name>
    <dbReference type="NCBI Taxonomy" id="1453497"/>
    <lineage>
        <taxon>Bacteria</taxon>
        <taxon>Thermotogati</taxon>
        <taxon>Thermotogota</taxon>
        <taxon>Thermotogae</taxon>
        <taxon>Kosmotogales</taxon>
        <taxon>Kosmotogaceae</taxon>
        <taxon>Kosmotoga</taxon>
    </lineage>
</organism>
<dbReference type="PIRSF" id="PIRSF016719">
    <property type="entry name" value="UCP016719"/>
    <property type="match status" value="1"/>
</dbReference>
<proteinExistence type="predicted"/>
<dbReference type="OrthoDB" id="9801061at2"/>
<dbReference type="AlphaFoldDB" id="A0A182C865"/>
<dbReference type="PANTHER" id="PTHR42915">
    <property type="entry name" value="HYPOTHETICAL 460 KDA PROTEIN IN FEUA-SIGW INTERGENIC REGION [PRECURSOR]"/>
    <property type="match status" value="1"/>
</dbReference>
<reference evidence="3 4" key="1">
    <citation type="submission" date="2014-02" db="EMBL/GenBank/DDBJ databases">
        <title>Kosmotoga genome sequencing.</title>
        <authorList>
            <person name="Pollo S.M."/>
            <person name="Charchuk R."/>
            <person name="Nesbo C.L."/>
        </authorList>
    </citation>
    <scope>NUCLEOTIDE SEQUENCE [LARGE SCALE GENOMIC DNA]</scope>
    <source>
        <strain evidence="3 4">S304</strain>
    </source>
</reference>
<name>A0A182C865_9BACT</name>
<evidence type="ECO:0000259" key="1">
    <source>
        <dbReference type="Pfam" id="PF07075"/>
    </source>
</evidence>
<dbReference type="Gene3D" id="3.90.1150.140">
    <property type="match status" value="1"/>
</dbReference>
<feature type="domain" description="Peptidoglycan beta-N-acetylmuramidase NamZ N-terminal" evidence="1">
    <location>
        <begin position="23"/>
        <end position="220"/>
    </location>
</feature>
<sequence length="385" mass="44072">MRVKLGIDKILENRTRYAKMNLGLLTNSSGVTSKLEINLEKLLESGFNIKKLFGPEHGISGAVADGEKVKDSMDPRYGLPVFSLYGNHLRPTEEMLDGLNAVIYDIQDVGLRYYTYIYTLGYLMEACAEKGIKVIVLDRPNPLGEKIEGPIVRKGYESFVGGYGLSIRYGMTIGELANYLNAEFNIGVDLEVIKMDNWRRTSYYDETGLLWPTPSPNIPGLEHTILYTGLCLLEGVNISVGRGTVHPFKYIGAPWLKSEEVLKELRKFSHEGIAMRERNFIPFSARYMNELCYGLEFYVTDRYKADPLRLALNLIHVIIKLHPESFAWDHVYHDAEGRNHFDRLIGNPDYKSLLEKGVTGDELSELWKEEQENFTEIARKYYLYH</sequence>
<evidence type="ECO:0008006" key="5">
    <source>
        <dbReference type="Google" id="ProtNLM"/>
    </source>
</evidence>
<dbReference type="InterPro" id="IPR048503">
    <property type="entry name" value="NamZ_C"/>
</dbReference>
<comment type="caution">
    <text evidence="3">The sequence shown here is derived from an EMBL/GenBank/DDBJ whole genome shotgun (WGS) entry which is preliminary data.</text>
</comment>